<sequence length="190" mass="21780">MSSVFLIVNGEIGANSINVFCPHYRNGPKLNVYDLVGSWITVYTRPKALNCYMLNIRAITDLEREKNFLKYGNFSSRVDWSNCYLEVESRMGKHYFQGDGSESGVLENIIILQTDDEKYTLHEQSADQWTIYGRRGSELAVMRDCAGKAIAVFARIPYWPTPHQLYATLHRSGVNALNLDRVLCEPNRIY</sequence>
<gene>
    <name evidence="1" type="ORF">PARMNEM_LOCUS18598</name>
</gene>
<protein>
    <submittedName>
        <fullName evidence="1">Uncharacterized protein</fullName>
    </submittedName>
</protein>
<dbReference type="AlphaFoldDB" id="A0AAV1LWU4"/>
<dbReference type="Proteomes" id="UP001314205">
    <property type="component" value="Unassembled WGS sequence"/>
</dbReference>
<keyword evidence="2" id="KW-1185">Reference proteome</keyword>
<organism evidence="1 2">
    <name type="scientific">Parnassius mnemosyne</name>
    <name type="common">clouded apollo</name>
    <dbReference type="NCBI Taxonomy" id="213953"/>
    <lineage>
        <taxon>Eukaryota</taxon>
        <taxon>Metazoa</taxon>
        <taxon>Ecdysozoa</taxon>
        <taxon>Arthropoda</taxon>
        <taxon>Hexapoda</taxon>
        <taxon>Insecta</taxon>
        <taxon>Pterygota</taxon>
        <taxon>Neoptera</taxon>
        <taxon>Endopterygota</taxon>
        <taxon>Lepidoptera</taxon>
        <taxon>Glossata</taxon>
        <taxon>Ditrysia</taxon>
        <taxon>Papilionoidea</taxon>
        <taxon>Papilionidae</taxon>
        <taxon>Parnassiinae</taxon>
        <taxon>Parnassini</taxon>
        <taxon>Parnassius</taxon>
        <taxon>Driopa</taxon>
    </lineage>
</organism>
<evidence type="ECO:0000313" key="1">
    <source>
        <dbReference type="EMBL" id="CAK1599751.1"/>
    </source>
</evidence>
<evidence type="ECO:0000313" key="2">
    <source>
        <dbReference type="Proteomes" id="UP001314205"/>
    </source>
</evidence>
<reference evidence="1 2" key="1">
    <citation type="submission" date="2023-11" db="EMBL/GenBank/DDBJ databases">
        <authorList>
            <person name="Hedman E."/>
            <person name="Englund M."/>
            <person name="Stromberg M."/>
            <person name="Nyberg Akerstrom W."/>
            <person name="Nylinder S."/>
            <person name="Jareborg N."/>
            <person name="Kallberg Y."/>
            <person name="Kronander E."/>
        </authorList>
    </citation>
    <scope>NUCLEOTIDE SEQUENCE [LARGE SCALE GENOMIC DNA]</scope>
</reference>
<proteinExistence type="predicted"/>
<accession>A0AAV1LWU4</accession>
<name>A0AAV1LWU4_9NEOP</name>
<comment type="caution">
    <text evidence="1">The sequence shown here is derived from an EMBL/GenBank/DDBJ whole genome shotgun (WGS) entry which is preliminary data.</text>
</comment>
<dbReference type="EMBL" id="CAVLGL010000115">
    <property type="protein sequence ID" value="CAK1599751.1"/>
    <property type="molecule type" value="Genomic_DNA"/>
</dbReference>